<keyword evidence="2" id="KW-1185">Reference proteome</keyword>
<evidence type="ECO:0000313" key="2">
    <source>
        <dbReference type="Proteomes" id="UP001642720"/>
    </source>
</evidence>
<dbReference type="Proteomes" id="UP001642720">
    <property type="component" value="Unassembled WGS sequence"/>
</dbReference>
<evidence type="ECO:0000313" key="1">
    <source>
        <dbReference type="EMBL" id="TFA99948.1"/>
    </source>
</evidence>
<dbReference type="GeneID" id="300579955"/>
<accession>A0ABY2GVG7</accession>
<organism evidence="1 2">
    <name type="scientific">Trichoderma ghanense</name>
    <dbReference type="NCBI Taxonomy" id="65468"/>
    <lineage>
        <taxon>Eukaryota</taxon>
        <taxon>Fungi</taxon>
        <taxon>Dikarya</taxon>
        <taxon>Ascomycota</taxon>
        <taxon>Pezizomycotina</taxon>
        <taxon>Sordariomycetes</taxon>
        <taxon>Hypocreomycetidae</taxon>
        <taxon>Hypocreales</taxon>
        <taxon>Hypocreaceae</taxon>
        <taxon>Trichoderma</taxon>
    </lineage>
</organism>
<gene>
    <name evidence="1" type="ORF">CCMA1212_008370</name>
</gene>
<comment type="caution">
    <text evidence="1">The sequence shown here is derived from an EMBL/GenBank/DDBJ whole genome shotgun (WGS) entry which is preliminary data.</text>
</comment>
<dbReference type="RefSeq" id="XP_073556150.1">
    <property type="nucleotide sequence ID" value="XM_073705505.1"/>
</dbReference>
<proteinExistence type="predicted"/>
<sequence>MEPHYVVISPGFEGGDAQPLRWLGRIVARMEAPSQKYAPFKFDMVPILTDYMLQPVHDLDAVVFAKGIRNKRFQLDMMKWVQATAETSDENSLRVKSPKIATISLQQPAMLLEDMKGRDEVLNEMLTLLSQSGRKGYMIVGVKMLYKAVVSLGARDSRKREIEATVPLVEAVMGATGAAFAPFLVSNPRGAISSSSEHSRDVLYAFERPRIFALEYREVAYKKSIFKDIGSLIISVDAPTYKKDHHVFGDNKKAHDVEQPTQEDDFSVQESTISAGDVNDGCGWGESRVNLQGNECASCVLIHEVKAEEED</sequence>
<dbReference type="EMBL" id="PPTA01000012">
    <property type="protein sequence ID" value="TFA99948.1"/>
    <property type="molecule type" value="Genomic_DNA"/>
</dbReference>
<name>A0ABY2GVG7_9HYPO</name>
<reference evidence="1 2" key="1">
    <citation type="submission" date="2018-01" db="EMBL/GenBank/DDBJ databases">
        <title>Genome characterization of the sugarcane-associated fungus Trichoderma ghanense CCMA-1212 and their application in lignocelulose bioconversion.</title>
        <authorList>
            <person name="Steindorff A.S."/>
            <person name="Mendes T.D."/>
            <person name="Vilela E.S.D."/>
            <person name="Rodrigues D.S."/>
            <person name="Formighieri E.F."/>
            <person name="Melo I.S."/>
            <person name="Favaro L.C.L."/>
        </authorList>
    </citation>
    <scope>NUCLEOTIDE SEQUENCE [LARGE SCALE GENOMIC DNA]</scope>
    <source>
        <strain evidence="1 2">CCMA-1212</strain>
    </source>
</reference>
<protein>
    <submittedName>
        <fullName evidence="1">Uncharacterized protein</fullName>
    </submittedName>
</protein>